<name>A0ABV2K334_SPOPS</name>
<dbReference type="EMBL" id="JBEPME010000001">
    <property type="protein sequence ID" value="MET3655500.1"/>
    <property type="molecule type" value="Genomic_DNA"/>
</dbReference>
<evidence type="ECO:0000313" key="1">
    <source>
        <dbReference type="EMBL" id="MET3655500.1"/>
    </source>
</evidence>
<accession>A0ABV2K334</accession>
<organism evidence="1 2">
    <name type="scientific">Sporosarcina psychrophila</name>
    <name type="common">Bacillus psychrophilus</name>
    <dbReference type="NCBI Taxonomy" id="1476"/>
    <lineage>
        <taxon>Bacteria</taxon>
        <taxon>Bacillati</taxon>
        <taxon>Bacillota</taxon>
        <taxon>Bacilli</taxon>
        <taxon>Bacillales</taxon>
        <taxon>Caryophanaceae</taxon>
        <taxon>Sporosarcina</taxon>
    </lineage>
</organism>
<evidence type="ECO:0000313" key="2">
    <source>
        <dbReference type="Proteomes" id="UP001549104"/>
    </source>
</evidence>
<reference evidence="1 2" key="1">
    <citation type="submission" date="2024-06" db="EMBL/GenBank/DDBJ databases">
        <title>Sorghum-associated microbial communities from plants grown in Nebraska, USA.</title>
        <authorList>
            <person name="Schachtman D."/>
        </authorList>
    </citation>
    <scope>NUCLEOTIDE SEQUENCE [LARGE SCALE GENOMIC DNA]</scope>
    <source>
        <strain evidence="1 2">1288</strain>
    </source>
</reference>
<keyword evidence="2" id="KW-1185">Reference proteome</keyword>
<proteinExistence type="predicted"/>
<gene>
    <name evidence="1" type="ORF">ABIC55_000584</name>
</gene>
<comment type="caution">
    <text evidence="1">The sequence shown here is derived from an EMBL/GenBank/DDBJ whole genome shotgun (WGS) entry which is preliminary data.</text>
</comment>
<sequence length="29" mass="3437">MKSVDIHSVVDKVNYLNKGEFIFENFIHI</sequence>
<dbReference type="Proteomes" id="UP001549104">
    <property type="component" value="Unassembled WGS sequence"/>
</dbReference>
<protein>
    <submittedName>
        <fullName evidence="1">Uncharacterized protein</fullName>
    </submittedName>
</protein>